<dbReference type="GO" id="GO:0005737">
    <property type="term" value="C:cytoplasm"/>
    <property type="evidence" value="ECO:0007669"/>
    <property type="project" value="TreeGrafter"/>
</dbReference>
<dbReference type="InterPro" id="IPR005334">
    <property type="entry name" value="Tctex-1-like"/>
</dbReference>
<accession>A0A137NV12</accession>
<dbReference type="GO" id="GO:0007018">
    <property type="term" value="P:microtubule-based movement"/>
    <property type="evidence" value="ECO:0007669"/>
    <property type="project" value="TreeGrafter"/>
</dbReference>
<dbReference type="CDD" id="cd21455">
    <property type="entry name" value="DLC-like_DYNLT1_DYNLT3"/>
    <property type="match status" value="1"/>
</dbReference>
<dbReference type="PANTHER" id="PTHR21255">
    <property type="entry name" value="T-COMPLEX-ASSOCIATED-TESTIS-EXPRESSED 1/ DYNEIN LIGHT CHAIN"/>
    <property type="match status" value="1"/>
</dbReference>
<dbReference type="OrthoDB" id="10059120at2759"/>
<proteinExistence type="predicted"/>
<keyword evidence="2" id="KW-1185">Reference proteome</keyword>
<gene>
    <name evidence="1" type="ORF">CONCODRAFT_80428</name>
</gene>
<sequence>MTEIDIGEYKRIEEDEVKKIIKQIINTYIKGSRYQHSVLKEWQERILNNSTEKLKDLYPKTKFIITSTIMQHTEHGYHQASTCYWDKEKDQLISYVHQDQDFVILVNVVCSPL</sequence>
<dbReference type="GO" id="GO:0045505">
    <property type="term" value="F:dynein intermediate chain binding"/>
    <property type="evidence" value="ECO:0007669"/>
    <property type="project" value="TreeGrafter"/>
</dbReference>
<evidence type="ECO:0008006" key="3">
    <source>
        <dbReference type="Google" id="ProtNLM"/>
    </source>
</evidence>
<dbReference type="Proteomes" id="UP000070444">
    <property type="component" value="Unassembled WGS sequence"/>
</dbReference>
<dbReference type="EMBL" id="KQ964700">
    <property type="protein sequence ID" value="KXN66653.1"/>
    <property type="molecule type" value="Genomic_DNA"/>
</dbReference>
<dbReference type="AlphaFoldDB" id="A0A137NV12"/>
<evidence type="ECO:0000313" key="2">
    <source>
        <dbReference type="Proteomes" id="UP000070444"/>
    </source>
</evidence>
<name>A0A137NV12_CONC2</name>
<dbReference type="STRING" id="796925.A0A137NV12"/>
<evidence type="ECO:0000313" key="1">
    <source>
        <dbReference type="EMBL" id="KXN66653.1"/>
    </source>
</evidence>
<dbReference type="GO" id="GO:0005868">
    <property type="term" value="C:cytoplasmic dynein complex"/>
    <property type="evidence" value="ECO:0007669"/>
    <property type="project" value="TreeGrafter"/>
</dbReference>
<dbReference type="InterPro" id="IPR038586">
    <property type="entry name" value="Tctex-1-like_sf"/>
</dbReference>
<protein>
    <recommendedName>
        <fullName evidence="3">Tctex-1</fullName>
    </recommendedName>
</protein>
<reference evidence="1 2" key="1">
    <citation type="journal article" date="2015" name="Genome Biol. Evol.">
        <title>Phylogenomic analyses indicate that early fungi evolved digesting cell walls of algal ancestors of land plants.</title>
        <authorList>
            <person name="Chang Y."/>
            <person name="Wang S."/>
            <person name="Sekimoto S."/>
            <person name="Aerts A.L."/>
            <person name="Choi C."/>
            <person name="Clum A."/>
            <person name="LaButti K.M."/>
            <person name="Lindquist E.A."/>
            <person name="Yee Ngan C."/>
            <person name="Ohm R.A."/>
            <person name="Salamov A.A."/>
            <person name="Grigoriev I.V."/>
            <person name="Spatafora J.W."/>
            <person name="Berbee M.L."/>
        </authorList>
    </citation>
    <scope>NUCLEOTIDE SEQUENCE [LARGE SCALE GENOMIC DNA]</scope>
    <source>
        <strain evidence="1 2">NRRL 28638</strain>
    </source>
</reference>
<dbReference type="Gene3D" id="3.30.1140.40">
    <property type="entry name" value="Tctex-1"/>
    <property type="match status" value="1"/>
</dbReference>
<dbReference type="Pfam" id="PF03645">
    <property type="entry name" value="Tctex-1"/>
    <property type="match status" value="1"/>
</dbReference>
<organism evidence="1 2">
    <name type="scientific">Conidiobolus coronatus (strain ATCC 28846 / CBS 209.66 / NRRL 28638)</name>
    <name type="common">Delacroixia coronata</name>
    <dbReference type="NCBI Taxonomy" id="796925"/>
    <lineage>
        <taxon>Eukaryota</taxon>
        <taxon>Fungi</taxon>
        <taxon>Fungi incertae sedis</taxon>
        <taxon>Zoopagomycota</taxon>
        <taxon>Entomophthoromycotina</taxon>
        <taxon>Entomophthoromycetes</taxon>
        <taxon>Entomophthorales</taxon>
        <taxon>Ancylistaceae</taxon>
        <taxon>Conidiobolus</taxon>
    </lineage>
</organism>
<dbReference type="OMA" id="VNQWTSA"/>